<keyword evidence="9 10" id="KW-0449">Lipoprotein</keyword>
<evidence type="ECO:0000256" key="5">
    <source>
        <dbReference type="ARBA" id="ARBA00022927"/>
    </source>
</evidence>
<gene>
    <name evidence="12" type="primary">sctJ</name>
    <name evidence="12" type="ORF">QSH02_13200</name>
</gene>
<dbReference type="InterPro" id="IPR043427">
    <property type="entry name" value="YscJ/FliF"/>
</dbReference>
<accession>A0AAW7CYN9</accession>
<keyword evidence="5" id="KW-0653">Protein transport</keyword>
<keyword evidence="10" id="KW-0812">Transmembrane</keyword>
<dbReference type="NCBIfam" id="TIGR02544">
    <property type="entry name" value="III_secr_YscJ"/>
    <property type="match status" value="1"/>
</dbReference>
<feature type="domain" description="Flagellar M-ring N-terminal" evidence="11">
    <location>
        <begin position="22"/>
        <end position="188"/>
    </location>
</feature>
<dbReference type="InterPro" id="IPR045851">
    <property type="entry name" value="AMP-bd_C_sf"/>
</dbReference>
<protein>
    <recommendedName>
        <fullName evidence="10">Lipoprotein</fullName>
    </recommendedName>
</protein>
<dbReference type="GO" id="GO:0009279">
    <property type="term" value="C:cell outer membrane"/>
    <property type="evidence" value="ECO:0007669"/>
    <property type="project" value="UniProtKB-SubCell"/>
</dbReference>
<dbReference type="AlphaFoldDB" id="A0AAW7CYN9"/>
<dbReference type="PROSITE" id="PS51257">
    <property type="entry name" value="PROKAR_LIPOPROTEIN"/>
    <property type="match status" value="1"/>
</dbReference>
<evidence type="ECO:0000256" key="10">
    <source>
        <dbReference type="RuleBase" id="RU364102"/>
    </source>
</evidence>
<keyword evidence="8 10" id="KW-0998">Cell outer membrane</keyword>
<evidence type="ECO:0000313" key="12">
    <source>
        <dbReference type="EMBL" id="MDL5355790.1"/>
    </source>
</evidence>
<dbReference type="EMBL" id="JASVWL010000010">
    <property type="protein sequence ID" value="MDL5355790.1"/>
    <property type="molecule type" value="Genomic_DNA"/>
</dbReference>
<feature type="transmembrane region" description="Helical" evidence="10">
    <location>
        <begin position="215"/>
        <end position="235"/>
    </location>
</feature>
<evidence type="ECO:0000256" key="6">
    <source>
        <dbReference type="ARBA" id="ARBA00023136"/>
    </source>
</evidence>
<evidence type="ECO:0000256" key="9">
    <source>
        <dbReference type="ARBA" id="ARBA00023288"/>
    </source>
</evidence>
<sequence length="256" mass="29019">MKTRYLLSMLLFCLVSLLTGCKEQSLLTGLNQRQATQVQAVLQKHQITSTQTALGKGLFDVSVKKEDVAVAVQILEQYQLPSNERIEVTQIFPSDALVSSPQAEKARLISAIEQRLEQSLLTIETIIDARVHISYPISPSERIIPPPHASVLIFYEDSVIDAEQLGEDVRAFIHNSFSDMNEDNITVLLYPRNINKLRALKPLTSNENSAVAFNYWWLVVPLFIGLLFITILIFIKYRQKKLMEKEKKDDTLSSTV</sequence>
<dbReference type="InterPro" id="IPR003282">
    <property type="entry name" value="T3SS_SctJ"/>
</dbReference>
<keyword evidence="10" id="KW-1133">Transmembrane helix</keyword>
<keyword evidence="3" id="KW-0813">Transport</keyword>
<feature type="signal peptide" evidence="10">
    <location>
        <begin position="1"/>
        <end position="21"/>
    </location>
</feature>
<dbReference type="InterPro" id="IPR006182">
    <property type="entry name" value="FliF_N_dom"/>
</dbReference>
<feature type="chain" id="PRO_5043108652" description="Lipoprotein" evidence="10">
    <location>
        <begin position="22"/>
        <end position="256"/>
    </location>
</feature>
<dbReference type="GO" id="GO:0009306">
    <property type="term" value="P:protein secretion"/>
    <property type="evidence" value="ECO:0007669"/>
    <property type="project" value="InterPro"/>
</dbReference>
<proteinExistence type="inferred from homology"/>
<dbReference type="GeneID" id="83613481"/>
<dbReference type="Pfam" id="PF01514">
    <property type="entry name" value="YscJ_FliF"/>
    <property type="match status" value="1"/>
</dbReference>
<comment type="subcellular location">
    <subcellularLocation>
        <location evidence="1">Cell outer membrane</location>
        <topology evidence="1">Lipid-anchor</topology>
    </subcellularLocation>
</comment>
<evidence type="ECO:0000256" key="8">
    <source>
        <dbReference type="ARBA" id="ARBA00023237"/>
    </source>
</evidence>
<evidence type="ECO:0000256" key="1">
    <source>
        <dbReference type="ARBA" id="ARBA00004459"/>
    </source>
</evidence>
<evidence type="ECO:0000313" key="13">
    <source>
        <dbReference type="Proteomes" id="UP001224739"/>
    </source>
</evidence>
<comment type="caution">
    <text evidence="12">The sequence shown here is derived from an EMBL/GenBank/DDBJ whole genome shotgun (WGS) entry which is preliminary data.</text>
</comment>
<keyword evidence="7 10" id="KW-0564">Palmitate</keyword>
<organism evidence="12 13">
    <name type="scientific">Proteus faecis</name>
    <dbReference type="NCBI Taxonomy" id="2050967"/>
    <lineage>
        <taxon>Bacteria</taxon>
        <taxon>Pseudomonadati</taxon>
        <taxon>Pseudomonadota</taxon>
        <taxon>Gammaproteobacteria</taxon>
        <taxon>Enterobacterales</taxon>
        <taxon>Morganellaceae</taxon>
        <taxon>Proteus</taxon>
    </lineage>
</organism>
<name>A0AAW7CYN9_9GAMM</name>
<evidence type="ECO:0000256" key="7">
    <source>
        <dbReference type="ARBA" id="ARBA00023139"/>
    </source>
</evidence>
<dbReference type="Proteomes" id="UP001224739">
    <property type="component" value="Unassembled WGS sequence"/>
</dbReference>
<dbReference type="RefSeq" id="WP_194294858.1">
    <property type="nucleotide sequence ID" value="NZ_JAIKTY010000185.1"/>
</dbReference>
<keyword evidence="6 10" id="KW-0472">Membrane</keyword>
<dbReference type="Gene3D" id="3.30.70.1530">
    <property type="entry name" value="Hypothetical protein rpa1041"/>
    <property type="match status" value="1"/>
</dbReference>
<evidence type="ECO:0000256" key="4">
    <source>
        <dbReference type="ARBA" id="ARBA00022729"/>
    </source>
</evidence>
<dbReference type="PANTHER" id="PTHR30046:SF3">
    <property type="entry name" value="SECRETION SYSTEM APPARATUS LIPOPROTEIN SSAJ"/>
    <property type="match status" value="1"/>
</dbReference>
<dbReference type="PRINTS" id="PR01338">
    <property type="entry name" value="TYPE3OMKPROT"/>
</dbReference>
<dbReference type="PANTHER" id="PTHR30046">
    <property type="entry name" value="FLAGELLAR M-RING PROTEIN"/>
    <property type="match status" value="1"/>
</dbReference>
<evidence type="ECO:0000256" key="2">
    <source>
        <dbReference type="ARBA" id="ARBA00009509"/>
    </source>
</evidence>
<evidence type="ECO:0000256" key="3">
    <source>
        <dbReference type="ARBA" id="ARBA00022448"/>
    </source>
</evidence>
<keyword evidence="4 10" id="KW-0732">Signal</keyword>
<dbReference type="Gene3D" id="3.30.300.30">
    <property type="match status" value="1"/>
</dbReference>
<evidence type="ECO:0000259" key="11">
    <source>
        <dbReference type="Pfam" id="PF01514"/>
    </source>
</evidence>
<comment type="similarity">
    <text evidence="2 10">Belongs to the YscJ lipoprotein family.</text>
</comment>
<reference evidence="12" key="1">
    <citation type="submission" date="2023-06" db="EMBL/GenBank/DDBJ databases">
        <title>Acute promotion of culturable opportunistic pathogens and persistent increase of antibiotic resistance following antibiotic exposure in mouse gut microbiota.</title>
        <authorList>
            <person name="Li L."/>
            <person name="Wang B."/>
            <person name="Sun Y."/>
            <person name="Wang M."/>
            <person name="Xu H."/>
        </authorList>
    </citation>
    <scope>NUCLEOTIDE SEQUENCE</scope>
    <source>
        <strain evidence="12">EPA10_1</strain>
    </source>
</reference>